<evidence type="ECO:0000259" key="10">
    <source>
        <dbReference type="PROSITE" id="PS50991"/>
    </source>
</evidence>
<evidence type="ECO:0000256" key="2">
    <source>
        <dbReference type="ARBA" id="ARBA00009396"/>
    </source>
</evidence>
<dbReference type="InterPro" id="IPR000891">
    <property type="entry name" value="PYR_CT"/>
</dbReference>
<dbReference type="GO" id="GO:0009098">
    <property type="term" value="P:L-leucine biosynthetic process"/>
    <property type="evidence" value="ECO:0007669"/>
    <property type="project" value="UniProtKB-KW"/>
</dbReference>
<proteinExistence type="inferred from homology"/>
<dbReference type="SUPFAM" id="SSF51569">
    <property type="entry name" value="Aldolase"/>
    <property type="match status" value="1"/>
</dbReference>
<reference evidence="11 12" key="1">
    <citation type="journal article" date="2016" name="Nat. Commun.">
        <title>Thousands of microbial genomes shed light on interconnected biogeochemical processes in an aquifer system.</title>
        <authorList>
            <person name="Anantharaman K."/>
            <person name="Brown C.T."/>
            <person name="Hug L.A."/>
            <person name="Sharon I."/>
            <person name="Castelle C.J."/>
            <person name="Probst A.J."/>
            <person name="Thomas B.C."/>
            <person name="Singh A."/>
            <person name="Wilkins M.J."/>
            <person name="Karaoz U."/>
            <person name="Brodie E.L."/>
            <person name="Williams K.H."/>
            <person name="Hubbard S.S."/>
            <person name="Banfield J.F."/>
        </authorList>
    </citation>
    <scope>NUCLEOTIDE SEQUENCE [LARGE SCALE GENOMIC DNA]</scope>
</reference>
<dbReference type="EMBL" id="MHJU01000035">
    <property type="protein sequence ID" value="OGY72430.1"/>
    <property type="molecule type" value="Genomic_DNA"/>
</dbReference>
<evidence type="ECO:0000256" key="9">
    <source>
        <dbReference type="RuleBase" id="RU003523"/>
    </source>
</evidence>
<sequence>MNRIIIFDTTLRDGEQSPGASLNKEEKVAVALQLEKLGVDIIEAGFPVASPDDFNAVQEIARLIRRSGVCALARALEKDIDIAYEAIKAASEARIHTFISTSPIHLEHGMKRSQEEILTMTEHAVKRARGYVPDVEFSAMDASRTDIEYLCRVIEVAISAGATTINIPDTVGCAIPSCWYEFIRGIRARVQRFSDGIVLSVHCHDDLGLATANALAAIEAGAKQVECTINGLGERGGNTALEEVVMALKVRSEHFKKDTRIKTREIYQTSQLVSQLTGVAVQRNKAIVGANAFAHESGIHQDGVLKKRETFEIMRAEDVGWPSNRIVLGKHSGRHAIGARLEALGVHFSTMQMDRFYLEFKKTADKQKEISNDDLCALAQTILNQ</sequence>
<keyword evidence="5" id="KW-0028">Amino-acid biosynthesis</keyword>
<dbReference type="AlphaFoldDB" id="A0A1G2A8P5"/>
<evidence type="ECO:0000256" key="7">
    <source>
        <dbReference type="ARBA" id="ARBA00023211"/>
    </source>
</evidence>
<evidence type="ECO:0000256" key="3">
    <source>
        <dbReference type="ARBA" id="ARBA00012973"/>
    </source>
</evidence>
<keyword evidence="6 9" id="KW-0808">Transferase</keyword>
<gene>
    <name evidence="11" type="ORF">A3H61_05225</name>
</gene>
<evidence type="ECO:0000313" key="11">
    <source>
        <dbReference type="EMBL" id="OGY72430.1"/>
    </source>
</evidence>
<dbReference type="NCBIfam" id="NF002086">
    <property type="entry name" value="PRK00915.1-3"/>
    <property type="match status" value="1"/>
</dbReference>
<dbReference type="InterPro" id="IPR013785">
    <property type="entry name" value="Aldolase_TIM"/>
</dbReference>
<dbReference type="InterPro" id="IPR050073">
    <property type="entry name" value="2-IPM_HCS-like"/>
</dbReference>
<keyword evidence="4" id="KW-0432">Leucine biosynthesis</keyword>
<dbReference type="PROSITE" id="PS00815">
    <property type="entry name" value="AIPM_HOMOCIT_SYNTH_1"/>
    <property type="match status" value="1"/>
</dbReference>
<keyword evidence="7" id="KW-0464">Manganese</keyword>
<comment type="similarity">
    <text evidence="2">Belongs to the alpha-IPM synthase/homocitrate synthase family. LeuA type 1 subfamily.</text>
</comment>
<dbReference type="InterPro" id="IPR054691">
    <property type="entry name" value="LeuA/HCS_post-cat"/>
</dbReference>
<dbReference type="Gene3D" id="3.20.20.70">
    <property type="entry name" value="Aldolase class I"/>
    <property type="match status" value="1"/>
</dbReference>
<dbReference type="Pfam" id="PF22617">
    <property type="entry name" value="HCS_D2"/>
    <property type="match status" value="1"/>
</dbReference>
<comment type="caution">
    <text evidence="11">The sequence shown here is derived from an EMBL/GenBank/DDBJ whole genome shotgun (WGS) entry which is preliminary data.</text>
</comment>
<dbReference type="GO" id="GO:0003852">
    <property type="term" value="F:2-isopropylmalate synthase activity"/>
    <property type="evidence" value="ECO:0007669"/>
    <property type="project" value="UniProtKB-EC"/>
</dbReference>
<dbReference type="PROSITE" id="PS50991">
    <property type="entry name" value="PYR_CT"/>
    <property type="match status" value="1"/>
</dbReference>
<dbReference type="CDD" id="cd07940">
    <property type="entry name" value="DRE_TIM_IPMS"/>
    <property type="match status" value="1"/>
</dbReference>
<evidence type="ECO:0000256" key="5">
    <source>
        <dbReference type="ARBA" id="ARBA00022605"/>
    </source>
</evidence>
<comment type="pathway">
    <text evidence="1">Amino-acid biosynthesis; L-leucine biosynthesis; L-leucine from 3-methyl-2-oxobutanoate: step 1/4.</text>
</comment>
<dbReference type="InterPro" id="IPR002034">
    <property type="entry name" value="AIPM/Hcit_synth_CS"/>
</dbReference>
<dbReference type="EC" id="2.3.3.13" evidence="3"/>
<evidence type="ECO:0000256" key="6">
    <source>
        <dbReference type="ARBA" id="ARBA00022679"/>
    </source>
</evidence>
<evidence type="ECO:0000256" key="4">
    <source>
        <dbReference type="ARBA" id="ARBA00022430"/>
    </source>
</evidence>
<feature type="domain" description="Pyruvate carboxyltransferase" evidence="10">
    <location>
        <begin position="4"/>
        <end position="267"/>
    </location>
</feature>
<name>A0A1G2A8P5_9BACT</name>
<dbReference type="Gene3D" id="1.10.238.260">
    <property type="match status" value="1"/>
</dbReference>
<organism evidence="11 12">
    <name type="scientific">Candidatus Jacksonbacteria bacterium RIFCSPLOWO2_02_FULL_44_20</name>
    <dbReference type="NCBI Taxonomy" id="1798460"/>
    <lineage>
        <taxon>Bacteria</taxon>
        <taxon>Candidatus Jacksoniibacteriota</taxon>
    </lineage>
</organism>
<dbReference type="PANTHER" id="PTHR10277:SF9">
    <property type="entry name" value="2-ISOPROPYLMALATE SYNTHASE 1, CHLOROPLASTIC-RELATED"/>
    <property type="match status" value="1"/>
</dbReference>
<dbReference type="FunFam" id="1.10.238.260:FF:000001">
    <property type="entry name" value="2-isopropylmalate synthase"/>
    <property type="match status" value="1"/>
</dbReference>
<dbReference type="FunFam" id="3.20.20.70:FF:000010">
    <property type="entry name" value="2-isopropylmalate synthase"/>
    <property type="match status" value="1"/>
</dbReference>
<dbReference type="Pfam" id="PF00682">
    <property type="entry name" value="HMGL-like"/>
    <property type="match status" value="1"/>
</dbReference>
<dbReference type="Proteomes" id="UP000178315">
    <property type="component" value="Unassembled WGS sequence"/>
</dbReference>
<dbReference type="PROSITE" id="PS00816">
    <property type="entry name" value="AIPM_HOMOCIT_SYNTH_2"/>
    <property type="match status" value="1"/>
</dbReference>
<evidence type="ECO:0000313" key="12">
    <source>
        <dbReference type="Proteomes" id="UP000178315"/>
    </source>
</evidence>
<protein>
    <recommendedName>
        <fullName evidence="3">2-isopropylmalate synthase</fullName>
        <ecNumber evidence="3">2.3.3.13</ecNumber>
    </recommendedName>
</protein>
<evidence type="ECO:0000256" key="8">
    <source>
        <dbReference type="ARBA" id="ARBA00023304"/>
    </source>
</evidence>
<accession>A0A1G2A8P5</accession>
<evidence type="ECO:0000256" key="1">
    <source>
        <dbReference type="ARBA" id="ARBA00004689"/>
    </source>
</evidence>
<dbReference type="PANTHER" id="PTHR10277">
    <property type="entry name" value="HOMOCITRATE SYNTHASE-RELATED"/>
    <property type="match status" value="1"/>
</dbReference>
<keyword evidence="8" id="KW-0100">Branched-chain amino acid biosynthesis</keyword>